<accession>A0A6I6MY16</accession>
<dbReference type="InterPro" id="IPR006311">
    <property type="entry name" value="TAT_signal"/>
</dbReference>
<dbReference type="InterPro" id="IPR010281">
    <property type="entry name" value="DUF885"/>
</dbReference>
<dbReference type="PROSITE" id="PS51257">
    <property type="entry name" value="PROKAR_LIPOPROTEIN"/>
    <property type="match status" value="1"/>
</dbReference>
<evidence type="ECO:0008006" key="3">
    <source>
        <dbReference type="Google" id="ProtNLM"/>
    </source>
</evidence>
<sequence length="613" mass="66223">MHMTRRALMGATAAGIAITAAGCGQTGGNASARFTALLDQLCIDILKESPESSTSLGVSEEQAGGRFIDKLDESSREAFIRQRGIAERAITALQGIDRAQLTGQEPVTYDVALTSMQNQVAAQQFEFGGGAQSPYVVTQLGGAYTEIPDFLDSRHPVTTRDETEAYLSRLSAYARKLDQESAVIAADAGAGMIPPDFCIDGAVNQLRGFAGTAPAQTVLVTSLVRRLPEVSEIPEADRAGFLTRAETIVRDEVLPAYQRQIEALTAIRARAVHDAGISGRPRGAEMYEVALQNYTTTNMTADEIHNMGVELVTSINAEMDTILRANGLTSGTVAARMTALGARRDQVYPNTDAGRTQLLADLNAQVAAMTARMPEVCGVLATQPLRIERVPEYIQAGAPGGYYQPASLDGTRPGTYYINLRDTAEWPKFSLPALSNHEGVPGHHWQIAIQQEAEGLPFFRTALSFFGAFIEGWGLYSEMLADEMGMFADNPLNKLGYLQSAAFRSSRLVVDTGIHSKGWTREQAIDSMMQATGQDRTSTTTEIERYCVIPGQACSYMVGRQAILRMRDSARTTLGAAFDLKGFHDTLLTNGSTPLTVTEQLVNQWVASVQAPA</sequence>
<dbReference type="Pfam" id="PF05960">
    <property type="entry name" value="DUF885"/>
    <property type="match status" value="1"/>
</dbReference>
<dbReference type="RefSeq" id="WP_158766878.1">
    <property type="nucleotide sequence ID" value="NZ_CP047045.1"/>
</dbReference>
<dbReference type="PROSITE" id="PS51318">
    <property type="entry name" value="TAT"/>
    <property type="match status" value="1"/>
</dbReference>
<dbReference type="PANTHER" id="PTHR33361">
    <property type="entry name" value="GLR0591 PROTEIN"/>
    <property type="match status" value="1"/>
</dbReference>
<name>A0A6I6MY16_9CAUL</name>
<evidence type="ECO:0000313" key="2">
    <source>
        <dbReference type="Proteomes" id="UP000431269"/>
    </source>
</evidence>
<dbReference type="AlphaFoldDB" id="A0A6I6MY16"/>
<proteinExistence type="predicted"/>
<evidence type="ECO:0000313" key="1">
    <source>
        <dbReference type="EMBL" id="QGZ96063.1"/>
    </source>
</evidence>
<dbReference type="EMBL" id="CP047045">
    <property type="protein sequence ID" value="QGZ96063.1"/>
    <property type="molecule type" value="Genomic_DNA"/>
</dbReference>
<protein>
    <recommendedName>
        <fullName evidence="3">DUF885 domain-containing protein</fullName>
    </recommendedName>
</protein>
<organism evidence="1 2">
    <name type="scientific">Terricaulis silvestris</name>
    <dbReference type="NCBI Taxonomy" id="2686094"/>
    <lineage>
        <taxon>Bacteria</taxon>
        <taxon>Pseudomonadati</taxon>
        <taxon>Pseudomonadota</taxon>
        <taxon>Alphaproteobacteria</taxon>
        <taxon>Caulobacterales</taxon>
        <taxon>Caulobacteraceae</taxon>
        <taxon>Terricaulis</taxon>
    </lineage>
</organism>
<dbReference type="Proteomes" id="UP000431269">
    <property type="component" value="Chromosome"/>
</dbReference>
<dbReference type="PANTHER" id="PTHR33361:SF2">
    <property type="entry name" value="DUF885 DOMAIN-CONTAINING PROTEIN"/>
    <property type="match status" value="1"/>
</dbReference>
<reference evidence="2" key="1">
    <citation type="submission" date="2019-12" db="EMBL/GenBank/DDBJ databases">
        <title>Complete genome of Terracaulis silvestris 0127_4.</title>
        <authorList>
            <person name="Vieira S."/>
            <person name="Riedel T."/>
            <person name="Sproer C."/>
            <person name="Pascual J."/>
            <person name="Boedeker C."/>
            <person name="Overmann J."/>
        </authorList>
    </citation>
    <scope>NUCLEOTIDE SEQUENCE [LARGE SCALE GENOMIC DNA]</scope>
    <source>
        <strain evidence="2">0127_4</strain>
    </source>
</reference>
<keyword evidence="2" id="KW-1185">Reference proteome</keyword>
<dbReference type="KEGG" id="tsv:DSM104635_02919"/>
<gene>
    <name evidence="1" type="ORF">DSM104635_02919</name>
</gene>